<feature type="transmembrane region" description="Helical" evidence="7">
    <location>
        <begin position="111"/>
        <end position="131"/>
    </location>
</feature>
<feature type="transmembrane region" description="Helical" evidence="7">
    <location>
        <begin position="83"/>
        <end position="104"/>
    </location>
</feature>
<keyword evidence="3 7" id="KW-0812">Transmembrane</keyword>
<protein>
    <submittedName>
        <fullName evidence="8">GPR1/FUN34/YaaH family transporter</fullName>
    </submittedName>
</protein>
<name>A0ABY7Q0P7_9ACTN</name>
<evidence type="ECO:0000256" key="5">
    <source>
        <dbReference type="ARBA" id="ARBA00023136"/>
    </source>
</evidence>
<dbReference type="RefSeq" id="WP_270142750.1">
    <property type="nucleotide sequence ID" value="NZ_CP115450.1"/>
</dbReference>
<keyword evidence="4 7" id="KW-1133">Transmembrane helix</keyword>
<dbReference type="EMBL" id="CP115450">
    <property type="protein sequence ID" value="WBP86236.1"/>
    <property type="molecule type" value="Genomic_DNA"/>
</dbReference>
<evidence type="ECO:0000256" key="7">
    <source>
        <dbReference type="SAM" id="Phobius"/>
    </source>
</evidence>
<proteinExistence type="inferred from homology"/>
<feature type="region of interest" description="Disordered" evidence="6">
    <location>
        <begin position="1"/>
        <end position="34"/>
    </location>
</feature>
<accession>A0ABY7Q0P7</accession>
<feature type="transmembrane region" description="Helical" evidence="7">
    <location>
        <begin position="57"/>
        <end position="77"/>
    </location>
</feature>
<keyword evidence="5 7" id="KW-0472">Membrane</keyword>
<organism evidence="8 9">
    <name type="scientific">Kitasatospora cathayae</name>
    <dbReference type="NCBI Taxonomy" id="3004092"/>
    <lineage>
        <taxon>Bacteria</taxon>
        <taxon>Bacillati</taxon>
        <taxon>Actinomycetota</taxon>
        <taxon>Actinomycetes</taxon>
        <taxon>Kitasatosporales</taxon>
        <taxon>Streptomycetaceae</taxon>
        <taxon>Kitasatospora</taxon>
    </lineage>
</organism>
<evidence type="ECO:0000256" key="3">
    <source>
        <dbReference type="ARBA" id="ARBA00022692"/>
    </source>
</evidence>
<evidence type="ECO:0000256" key="6">
    <source>
        <dbReference type="SAM" id="MobiDB-lite"/>
    </source>
</evidence>
<gene>
    <name evidence="8" type="ORF">O1G21_10525</name>
</gene>
<evidence type="ECO:0000256" key="4">
    <source>
        <dbReference type="ARBA" id="ARBA00022989"/>
    </source>
</evidence>
<evidence type="ECO:0000256" key="1">
    <source>
        <dbReference type="ARBA" id="ARBA00004141"/>
    </source>
</evidence>
<keyword evidence="9" id="KW-1185">Reference proteome</keyword>
<feature type="transmembrane region" description="Helical" evidence="7">
    <location>
        <begin position="137"/>
        <end position="156"/>
    </location>
</feature>
<dbReference type="Proteomes" id="UP001212821">
    <property type="component" value="Chromosome"/>
</dbReference>
<feature type="transmembrane region" description="Helical" evidence="7">
    <location>
        <begin position="188"/>
        <end position="209"/>
    </location>
</feature>
<comment type="subcellular location">
    <subcellularLocation>
        <location evidence="1">Membrane</location>
        <topology evidence="1">Multi-pass membrane protein</topology>
    </subcellularLocation>
</comment>
<sequence length="255" mass="26439">MMVAATREDERPGGPDPTVAGIETPTGTDPVAGTGAEPDLHAMTRITLRPIASPMPLGFFTVAISSVVIGSLQLGLIDSANRQAVALTVFSAFVLQLLVSVLAFGARDVIAATLMGGFAGAWLANGLVTSADAHGGAQVLGVMNLAFTVFAALMASVAKPKKVLWLLLLIAVPRYFVAGVYGLSGAAWLGHTAGALGLLLAAVAMYAAYALMLEELRGREALWIGRSGPVRDAMHAGLADQLNRLEQHAGVRRTL</sequence>
<evidence type="ECO:0000313" key="9">
    <source>
        <dbReference type="Proteomes" id="UP001212821"/>
    </source>
</evidence>
<dbReference type="InterPro" id="IPR000791">
    <property type="entry name" value="Gpr1/Fun34/SatP-like"/>
</dbReference>
<evidence type="ECO:0000256" key="2">
    <source>
        <dbReference type="ARBA" id="ARBA00005587"/>
    </source>
</evidence>
<dbReference type="Pfam" id="PF01184">
    <property type="entry name" value="Gpr1_Fun34_YaaH"/>
    <property type="match status" value="1"/>
</dbReference>
<reference evidence="9" key="1">
    <citation type="submission" date="2022-12" db="EMBL/GenBank/DDBJ databases">
        <authorList>
            <person name="Mo P."/>
        </authorList>
    </citation>
    <scope>NUCLEOTIDE SEQUENCE [LARGE SCALE GENOMIC DNA]</scope>
    <source>
        <strain evidence="9">HUAS 3-15</strain>
    </source>
</reference>
<evidence type="ECO:0000313" key="8">
    <source>
        <dbReference type="EMBL" id="WBP86236.1"/>
    </source>
</evidence>
<feature type="compositionally biased region" description="Basic and acidic residues" evidence="6">
    <location>
        <begin position="1"/>
        <end position="13"/>
    </location>
</feature>
<comment type="similarity">
    <text evidence="2">Belongs to the acetate uptake transporter (AceTr) (TC 2.A.96) family.</text>
</comment>
<feature type="transmembrane region" description="Helical" evidence="7">
    <location>
        <begin position="163"/>
        <end position="182"/>
    </location>
</feature>